<organism evidence="1 2">
    <name type="scientific">Planoprotostelium fungivorum</name>
    <dbReference type="NCBI Taxonomy" id="1890364"/>
    <lineage>
        <taxon>Eukaryota</taxon>
        <taxon>Amoebozoa</taxon>
        <taxon>Evosea</taxon>
        <taxon>Variosea</taxon>
        <taxon>Cavosteliida</taxon>
        <taxon>Cavosteliaceae</taxon>
        <taxon>Planoprotostelium</taxon>
    </lineage>
</organism>
<accession>A0A2P6MMP8</accession>
<dbReference type="Proteomes" id="UP000241769">
    <property type="component" value="Unassembled WGS sequence"/>
</dbReference>
<protein>
    <submittedName>
        <fullName evidence="1">Uncharacterized protein</fullName>
    </submittedName>
</protein>
<comment type="caution">
    <text evidence="1">The sequence shown here is derived from an EMBL/GenBank/DDBJ whole genome shotgun (WGS) entry which is preliminary data.</text>
</comment>
<name>A0A2P6MMP8_9EUKA</name>
<dbReference type="EMBL" id="MDYQ01000722">
    <property type="protein sequence ID" value="PRP72975.1"/>
    <property type="molecule type" value="Genomic_DNA"/>
</dbReference>
<dbReference type="AlphaFoldDB" id="A0A2P6MMP8"/>
<evidence type="ECO:0000313" key="2">
    <source>
        <dbReference type="Proteomes" id="UP000241769"/>
    </source>
</evidence>
<evidence type="ECO:0000313" key="1">
    <source>
        <dbReference type="EMBL" id="PRP72975.1"/>
    </source>
</evidence>
<keyword evidence="2" id="KW-1185">Reference proteome</keyword>
<gene>
    <name evidence="1" type="ORF">PROFUN_17029</name>
</gene>
<reference evidence="1 2" key="1">
    <citation type="journal article" date="2018" name="Genome Biol. Evol.">
        <title>Multiple Roots of Fruiting Body Formation in Amoebozoa.</title>
        <authorList>
            <person name="Hillmann F."/>
            <person name="Forbes G."/>
            <person name="Novohradska S."/>
            <person name="Ferling I."/>
            <person name="Riege K."/>
            <person name="Groth M."/>
            <person name="Westermann M."/>
            <person name="Marz M."/>
            <person name="Spaller T."/>
            <person name="Winckler T."/>
            <person name="Schaap P."/>
            <person name="Glockner G."/>
        </authorList>
    </citation>
    <scope>NUCLEOTIDE SEQUENCE [LARGE SCALE GENOMIC DNA]</scope>
    <source>
        <strain evidence="1 2">Jena</strain>
    </source>
</reference>
<feature type="non-terminal residue" evidence="1">
    <location>
        <position position="1"/>
    </location>
</feature>
<proteinExistence type="predicted"/>
<dbReference type="InParanoid" id="A0A2P6MMP8"/>
<sequence>PFCQGVRAGWAVSRKFLFSEFASACKPHFATVEEKVVIQYVIALVTSLPSMFNKSGFFSGNIKSLWFLSHAGSK</sequence>